<evidence type="ECO:0000313" key="4">
    <source>
        <dbReference type="Proteomes" id="UP000178597"/>
    </source>
</evidence>
<dbReference type="InterPro" id="IPR013785">
    <property type="entry name" value="Aldolase_TIM"/>
</dbReference>
<evidence type="ECO:0000256" key="2">
    <source>
        <dbReference type="ARBA" id="ARBA00023235"/>
    </source>
</evidence>
<comment type="caution">
    <text evidence="3">The sequence shown here is derived from an EMBL/GenBank/DDBJ whole genome shotgun (WGS) entry which is preliminary data.</text>
</comment>
<dbReference type="InterPro" id="IPR011060">
    <property type="entry name" value="RibuloseP-bd_barrel"/>
</dbReference>
<protein>
    <recommendedName>
        <fullName evidence="5">Ribulose-phosphate 3-epimerase</fullName>
    </recommendedName>
</protein>
<dbReference type="GO" id="GO:0016857">
    <property type="term" value="F:racemase and epimerase activity, acting on carbohydrates and derivatives"/>
    <property type="evidence" value="ECO:0007669"/>
    <property type="project" value="InterPro"/>
</dbReference>
<dbReference type="STRING" id="1802040.A3C28_06360"/>
<evidence type="ECO:0000256" key="1">
    <source>
        <dbReference type="ARBA" id="ARBA00022723"/>
    </source>
</evidence>
<proteinExistence type="predicted"/>
<sequence>MMKVAPTLLAYTDQELTQQFSSLRPYFDQFQVDIQDGKFITNRTVSLHEYLSHFSSFDNKQIKKYLFDFHYQTLSYEEDMETLWRRRENIQIGIHLIHYSLKPDFENLKKMYPDFSFGLVLNPEDSVEQLTINYNLQTVDGVQIMSIHPGPQGTPFMPETLTKIEQLRQIDYRSEIYLDGGINLDTLPVIKKQTHTPNFLCIGSYLTKSSNISVDVQKLNEELSA</sequence>
<evidence type="ECO:0000313" key="3">
    <source>
        <dbReference type="EMBL" id="OGK26947.1"/>
    </source>
</evidence>
<name>A0A1F7H6E3_9BACT</name>
<keyword evidence="1" id="KW-0479">Metal-binding</keyword>
<dbReference type="GO" id="GO:0005975">
    <property type="term" value="P:carbohydrate metabolic process"/>
    <property type="evidence" value="ECO:0007669"/>
    <property type="project" value="InterPro"/>
</dbReference>
<reference evidence="3 4" key="1">
    <citation type="journal article" date="2016" name="Nat. Commun.">
        <title>Thousands of microbial genomes shed light on interconnected biogeochemical processes in an aquifer system.</title>
        <authorList>
            <person name="Anantharaman K."/>
            <person name="Brown C.T."/>
            <person name="Hug L.A."/>
            <person name="Sharon I."/>
            <person name="Castelle C.J."/>
            <person name="Probst A.J."/>
            <person name="Thomas B.C."/>
            <person name="Singh A."/>
            <person name="Wilkins M.J."/>
            <person name="Karaoz U."/>
            <person name="Brodie E.L."/>
            <person name="Williams K.H."/>
            <person name="Hubbard S.S."/>
            <person name="Banfield J.F."/>
        </authorList>
    </citation>
    <scope>NUCLEOTIDE SEQUENCE [LARGE SCALE GENOMIC DNA]</scope>
</reference>
<gene>
    <name evidence="3" type="ORF">A3C28_06360</name>
</gene>
<dbReference type="Gene3D" id="3.20.20.70">
    <property type="entry name" value="Aldolase class I"/>
    <property type="match status" value="1"/>
</dbReference>
<dbReference type="Proteomes" id="UP000178597">
    <property type="component" value="Unassembled WGS sequence"/>
</dbReference>
<dbReference type="SUPFAM" id="SSF51366">
    <property type="entry name" value="Ribulose-phoshate binding barrel"/>
    <property type="match status" value="1"/>
</dbReference>
<evidence type="ECO:0008006" key="5">
    <source>
        <dbReference type="Google" id="ProtNLM"/>
    </source>
</evidence>
<dbReference type="PANTHER" id="PTHR11749">
    <property type="entry name" value="RIBULOSE-5-PHOSPHATE-3-EPIMERASE"/>
    <property type="match status" value="1"/>
</dbReference>
<dbReference type="AlphaFoldDB" id="A0A1F7H6E3"/>
<dbReference type="InterPro" id="IPR000056">
    <property type="entry name" value="Ribul_P_3_epim-like"/>
</dbReference>
<accession>A0A1F7H6E3</accession>
<organism evidence="3 4">
    <name type="scientific">Candidatus Roizmanbacteria bacterium RIFCSPHIGHO2_02_FULL_39_9</name>
    <dbReference type="NCBI Taxonomy" id="1802040"/>
    <lineage>
        <taxon>Bacteria</taxon>
        <taxon>Candidatus Roizmaniibacteriota</taxon>
    </lineage>
</organism>
<dbReference type="GO" id="GO:0046872">
    <property type="term" value="F:metal ion binding"/>
    <property type="evidence" value="ECO:0007669"/>
    <property type="project" value="UniProtKB-KW"/>
</dbReference>
<dbReference type="EMBL" id="MFZP01000032">
    <property type="protein sequence ID" value="OGK26947.1"/>
    <property type="molecule type" value="Genomic_DNA"/>
</dbReference>
<keyword evidence="2" id="KW-0413">Isomerase</keyword>
<dbReference type="Pfam" id="PF00834">
    <property type="entry name" value="Ribul_P_3_epim"/>
    <property type="match status" value="1"/>
</dbReference>